<evidence type="ECO:0000256" key="5">
    <source>
        <dbReference type="ARBA" id="ARBA00024416"/>
    </source>
</evidence>
<evidence type="ECO:0000256" key="6">
    <source>
        <dbReference type="ARBA" id="ARBA00030025"/>
    </source>
</evidence>
<gene>
    <name evidence="8" type="primary">earP</name>
    <name evidence="8" type="ORF">DYL61_17365</name>
</gene>
<evidence type="ECO:0000256" key="2">
    <source>
        <dbReference type="ARBA" id="ARBA00022679"/>
    </source>
</evidence>
<sequence length="375" mass="42695">MKARWDIFCSVVDNFGDIGVTWRLARQLVAEHGCEVRLWVDDLRAFERMCPEIDVQLDQQWQEGVEVRHWPSEWMGATAADVVIAAFACQLPPDYMEAMAERRPLWMNLDYLSAEEWVVGCHRLPSVKFKGVQKYFFFPGFRPGTGGLLREAGLLEARRAFQQDGAAQRQFLQTLGVFPADGAQLISLFAYENAGLAGWLDVLSTDGRATHLLVPEGRILGDVQRWLGAEGLVAGDVHVRGALTVQVLPFVRQEQYDRLLWCCDFNAVRGEDSFVRAQWAGRPLLWHIYRQDEDIHLDKLDAFLELYTAALSPAARAALIALWQAWNTDGDMGQAWKMLLEHWPELNQHAENWCLEQALQADLATALVNFHESWI</sequence>
<keyword evidence="1" id="KW-0328">Glycosyltransferase</keyword>
<dbReference type="OrthoDB" id="209085at2"/>
<dbReference type="EMBL" id="QUZT01000032">
    <property type="protein sequence ID" value="TFY92244.1"/>
    <property type="molecule type" value="Genomic_DNA"/>
</dbReference>
<dbReference type="InterPro" id="IPR016633">
    <property type="entry name" value="EarP"/>
</dbReference>
<comment type="function">
    <text evidence="3">Protein-arginine rhamnosyltransferase that catalyzes the transfer of a single rhamnose to elongation factor P (EF-P) on 'Lys-32', a modification required for EF-P-dependent rescue of polyproline stalled ribosomes.</text>
</comment>
<protein>
    <recommendedName>
        <fullName evidence="5">Protein-arginine rhamnosyltransferase</fullName>
    </recommendedName>
    <alternativeName>
        <fullName evidence="6">EF-P arginine rhamnosyltransferase</fullName>
    </alternativeName>
</protein>
<dbReference type="RefSeq" id="WP_135309341.1">
    <property type="nucleotide sequence ID" value="NZ_QUZT01000032.1"/>
</dbReference>
<evidence type="ECO:0000256" key="1">
    <source>
        <dbReference type="ARBA" id="ARBA00022676"/>
    </source>
</evidence>
<evidence type="ECO:0000256" key="7">
    <source>
        <dbReference type="ARBA" id="ARBA00048472"/>
    </source>
</evidence>
<dbReference type="AlphaFoldDB" id="A0A4Z0B1L5"/>
<keyword evidence="8" id="KW-0648">Protein biosynthesis</keyword>
<dbReference type="Pfam" id="PF10093">
    <property type="entry name" value="EarP"/>
    <property type="match status" value="1"/>
</dbReference>
<evidence type="ECO:0000313" key="8">
    <source>
        <dbReference type="EMBL" id="TFY92244.1"/>
    </source>
</evidence>
<accession>A0A4Z0B1L5</accession>
<comment type="similarity">
    <text evidence="4">Belongs to the glycosyltransferase 104 family.</text>
</comment>
<evidence type="ECO:0000313" key="9">
    <source>
        <dbReference type="Proteomes" id="UP000297734"/>
    </source>
</evidence>
<keyword evidence="8" id="KW-0251">Elongation factor</keyword>
<keyword evidence="9" id="KW-1185">Reference proteome</keyword>
<reference evidence="8 9" key="1">
    <citation type="journal article" date="2019" name="Syst. Appl. Microbiol.">
        <title>New species of pathogenic Pseudomonas isolated from citrus in Tunisia: Proposal of Pseudomonas kairouanensis sp. nov. and Pseudomonas nabeulensis sp. nov.</title>
        <authorList>
            <person name="Oueslati M."/>
            <person name="Mulet M."/>
            <person name="Gomila M."/>
            <person name="Berge O."/>
            <person name="Hajlaoui M.R."/>
            <person name="Lalucat J."/>
            <person name="Sadfi-Zouaoui N."/>
            <person name="Garcia-Valdes E."/>
        </authorList>
    </citation>
    <scope>NUCLEOTIDE SEQUENCE [LARGE SCALE GENOMIC DNA]</scope>
    <source>
        <strain evidence="8 9">E10B</strain>
    </source>
</reference>
<keyword evidence="2 8" id="KW-0808">Transferase</keyword>
<comment type="catalytic activity">
    <reaction evidence="7">
        <text>dTDP-beta-L-rhamnose + L-arginyl-[protein] = N(omega)-(alpha-L-rhamnosyl)-L-arginyl-[protein] + dTDP + H(+)</text>
        <dbReference type="Rhea" id="RHEA:66692"/>
        <dbReference type="Rhea" id="RHEA-COMP:10532"/>
        <dbReference type="Rhea" id="RHEA-COMP:17096"/>
        <dbReference type="ChEBI" id="CHEBI:15378"/>
        <dbReference type="ChEBI" id="CHEBI:29965"/>
        <dbReference type="ChEBI" id="CHEBI:57510"/>
        <dbReference type="ChEBI" id="CHEBI:58369"/>
        <dbReference type="ChEBI" id="CHEBI:167445"/>
    </reaction>
    <physiologicalReaction direction="left-to-right" evidence="7">
        <dbReference type="Rhea" id="RHEA:66693"/>
    </physiologicalReaction>
</comment>
<comment type="caution">
    <text evidence="8">The sequence shown here is derived from an EMBL/GenBank/DDBJ whole genome shotgun (WGS) entry which is preliminary data.</text>
</comment>
<evidence type="ECO:0000256" key="4">
    <source>
        <dbReference type="ARBA" id="ARBA00024346"/>
    </source>
</evidence>
<dbReference type="Proteomes" id="UP000297734">
    <property type="component" value="Unassembled WGS sequence"/>
</dbReference>
<dbReference type="PIRSF" id="PIRSF015557">
    <property type="entry name" value="UCP015557"/>
    <property type="match status" value="1"/>
</dbReference>
<dbReference type="GO" id="GO:0003746">
    <property type="term" value="F:translation elongation factor activity"/>
    <property type="evidence" value="ECO:0007669"/>
    <property type="project" value="UniProtKB-KW"/>
</dbReference>
<dbReference type="NCBIfam" id="TIGR03837">
    <property type="entry name" value="efp_Arg_rhamno"/>
    <property type="match status" value="1"/>
</dbReference>
<evidence type="ECO:0000256" key="3">
    <source>
        <dbReference type="ARBA" id="ARBA00024303"/>
    </source>
</evidence>
<proteinExistence type="inferred from homology"/>
<dbReference type="GO" id="GO:0106361">
    <property type="term" value="F:protein-arginine rhamnosyltransferase activity"/>
    <property type="evidence" value="ECO:0007669"/>
    <property type="project" value="InterPro"/>
</dbReference>
<name>A0A4Z0B1L5_9PSED</name>
<organism evidence="8 9">
    <name type="scientific">Pseudomonas nabeulensis</name>
    <dbReference type="NCBI Taxonomy" id="2293833"/>
    <lineage>
        <taxon>Bacteria</taxon>
        <taxon>Pseudomonadati</taxon>
        <taxon>Pseudomonadota</taxon>
        <taxon>Gammaproteobacteria</taxon>
        <taxon>Pseudomonadales</taxon>
        <taxon>Pseudomonadaceae</taxon>
        <taxon>Pseudomonas</taxon>
    </lineage>
</organism>